<name>A0A1R3TSL2_9HYPH</name>
<dbReference type="InterPro" id="IPR029052">
    <property type="entry name" value="Metallo-depent_PP-like"/>
</dbReference>
<dbReference type="InterPro" id="IPR004843">
    <property type="entry name" value="Calcineurin-like_PHP"/>
</dbReference>
<dbReference type="PANTHER" id="PTHR16509:SF8">
    <property type="entry name" value="MANGANESE-DEPENDENT ADP-RIBOSE_CDP-ALCOHOL DIPHOSPHATASE"/>
    <property type="match status" value="1"/>
</dbReference>
<sequence length="295" mass="32776">MTEKTAPLFSFGIIADPQYADVAPRPEMNRYYAQSPQKLDAAIATFNAENLAFVVTLGDVIDHGWENFDTILECYEKLRHRSVMLPGNHDFAVAPEHLADVHARLGMPSPWYDFAIGRFRFVVLDGSDVSLFAPPHSDPRRELAAQRLNALKDAGAINAQDWNGSFSDAQVKWLAETLDAADAAGESAIIFCHYPLYPDNAHNMWDAPQTLALLGTHHSAKAWFCGHNHVGNYGLLGQTHFVNVKGMVDTLDENTFAIADMFEDRIEIRGFGREESRLLLLSASADLHQPAAARR</sequence>
<proteinExistence type="predicted"/>
<accession>A0A1R3TSL2</accession>
<dbReference type="Gene3D" id="3.60.21.10">
    <property type="match status" value="1"/>
</dbReference>
<dbReference type="GO" id="GO:0047734">
    <property type="term" value="F:CDP-glycerol diphosphatase activity"/>
    <property type="evidence" value="ECO:0007669"/>
    <property type="project" value="TreeGrafter"/>
</dbReference>
<dbReference type="SUPFAM" id="SSF56300">
    <property type="entry name" value="Metallo-dependent phosphatases"/>
    <property type="match status" value="1"/>
</dbReference>
<feature type="domain" description="Calcineurin-like phosphoesterase" evidence="1">
    <location>
        <begin position="11"/>
        <end position="230"/>
    </location>
</feature>
<evidence type="ECO:0000313" key="3">
    <source>
        <dbReference type="Proteomes" id="UP000187891"/>
    </source>
</evidence>
<dbReference type="Pfam" id="PF00149">
    <property type="entry name" value="Metallophos"/>
    <property type="match status" value="1"/>
</dbReference>
<dbReference type="GO" id="GO:0008663">
    <property type="term" value="F:2',3'-cyclic-nucleotide 2'-phosphodiesterase activity"/>
    <property type="evidence" value="ECO:0007669"/>
    <property type="project" value="TreeGrafter"/>
</dbReference>
<dbReference type="RefSeq" id="WP_077119122.1">
    <property type="nucleotide sequence ID" value="NZ_FMUE01000003.1"/>
</dbReference>
<dbReference type="GO" id="GO:0030145">
    <property type="term" value="F:manganese ion binding"/>
    <property type="evidence" value="ECO:0007669"/>
    <property type="project" value="TreeGrafter"/>
</dbReference>
<reference evidence="3" key="1">
    <citation type="submission" date="2016-10" db="EMBL/GenBank/DDBJ databases">
        <authorList>
            <person name="Wibberg D."/>
        </authorList>
    </citation>
    <scope>NUCLEOTIDE SEQUENCE [LARGE SCALE GENOMIC DNA]</scope>
</reference>
<dbReference type="PANTHER" id="PTHR16509">
    <property type="match status" value="1"/>
</dbReference>
<dbReference type="STRING" id="1907666.DSM25559_1760"/>
<dbReference type="Proteomes" id="UP000187891">
    <property type="component" value="Unassembled WGS sequence"/>
</dbReference>
<evidence type="ECO:0000259" key="1">
    <source>
        <dbReference type="Pfam" id="PF00149"/>
    </source>
</evidence>
<dbReference type="AlphaFoldDB" id="A0A1R3TSL2"/>
<evidence type="ECO:0000313" key="2">
    <source>
        <dbReference type="EMBL" id="SCX18710.1"/>
    </source>
</evidence>
<dbReference type="GO" id="GO:0047631">
    <property type="term" value="F:ADP-ribose diphosphatase activity"/>
    <property type="evidence" value="ECO:0007669"/>
    <property type="project" value="TreeGrafter"/>
</dbReference>
<dbReference type="EMBL" id="FMUE01000003">
    <property type="protein sequence ID" value="SCX18710.1"/>
    <property type="molecule type" value="Genomic_DNA"/>
</dbReference>
<protein>
    <submittedName>
        <fullName evidence="2">Cyclic 3',5'-adenosine monophosphate phosphodiesterase</fullName>
    </submittedName>
</protein>
<gene>
    <name evidence="2" type="ORF">DSM25559_1760</name>
</gene>
<organism evidence="2 3">
    <name type="scientific">Agrobacterium rosae</name>
    <dbReference type="NCBI Taxonomy" id="1972867"/>
    <lineage>
        <taxon>Bacteria</taxon>
        <taxon>Pseudomonadati</taxon>
        <taxon>Pseudomonadota</taxon>
        <taxon>Alphaproteobacteria</taxon>
        <taxon>Hyphomicrobiales</taxon>
        <taxon>Rhizobiaceae</taxon>
        <taxon>Rhizobium/Agrobacterium group</taxon>
        <taxon>Agrobacterium</taxon>
    </lineage>
</organism>